<dbReference type="Proteomes" id="UP000291084">
    <property type="component" value="Chromosome 11"/>
</dbReference>
<protein>
    <recommendedName>
        <fullName evidence="3">Reverse transcriptase Ty1/copia-type domain-containing protein</fullName>
    </recommendedName>
</protein>
<evidence type="ECO:0008006" key="3">
    <source>
        <dbReference type="Google" id="ProtNLM"/>
    </source>
</evidence>
<proteinExistence type="predicted"/>
<evidence type="ECO:0000313" key="1">
    <source>
        <dbReference type="EMBL" id="BAU02271.1"/>
    </source>
</evidence>
<dbReference type="EMBL" id="AP015044">
    <property type="protein sequence ID" value="BAU02271.1"/>
    <property type="molecule type" value="Genomic_DNA"/>
</dbReference>
<gene>
    <name evidence="1" type="primary">Vigan.11G176800</name>
    <name evidence="1" type="ORF">VIGAN_11176800</name>
</gene>
<dbReference type="AlphaFoldDB" id="A0A0S3TAN3"/>
<organism evidence="1 2">
    <name type="scientific">Vigna angularis var. angularis</name>
    <dbReference type="NCBI Taxonomy" id="157739"/>
    <lineage>
        <taxon>Eukaryota</taxon>
        <taxon>Viridiplantae</taxon>
        <taxon>Streptophyta</taxon>
        <taxon>Embryophyta</taxon>
        <taxon>Tracheophyta</taxon>
        <taxon>Spermatophyta</taxon>
        <taxon>Magnoliopsida</taxon>
        <taxon>eudicotyledons</taxon>
        <taxon>Gunneridae</taxon>
        <taxon>Pentapetalae</taxon>
        <taxon>rosids</taxon>
        <taxon>fabids</taxon>
        <taxon>Fabales</taxon>
        <taxon>Fabaceae</taxon>
        <taxon>Papilionoideae</taxon>
        <taxon>50 kb inversion clade</taxon>
        <taxon>NPAAA clade</taxon>
        <taxon>indigoferoid/millettioid clade</taxon>
        <taxon>Phaseoleae</taxon>
        <taxon>Vigna</taxon>
    </lineage>
</organism>
<dbReference type="PANTHER" id="PTHR11439:SF445">
    <property type="entry name" value="GAG-PRE-INTEGRASE DOMAIN-CONTAINING PROTEIN"/>
    <property type="match status" value="1"/>
</dbReference>
<name>A0A0S3TAN3_PHAAN</name>
<dbReference type="PANTHER" id="PTHR11439">
    <property type="entry name" value="GAG-POL-RELATED RETROTRANSPOSON"/>
    <property type="match status" value="1"/>
</dbReference>
<sequence>MNMTLISKSKMDFLNGTIPVPATTDLVYPSWERANNLISRGCLHQSHFQAAFRVVRYLKSCPGKGLFFSRTSSFQFSGFSDADWPMCVDTRHSITGYCFIIGSSLVSWLTKEQSTVSRSFAETEY</sequence>
<keyword evidence="2" id="KW-1185">Reference proteome</keyword>
<accession>A0A0S3TAN3</accession>
<evidence type="ECO:0000313" key="2">
    <source>
        <dbReference type="Proteomes" id="UP000291084"/>
    </source>
</evidence>
<reference evidence="1 2" key="1">
    <citation type="journal article" date="2015" name="Sci. Rep.">
        <title>The power of single molecule real-time sequencing technology in the de novo assembly of a eukaryotic genome.</title>
        <authorList>
            <person name="Sakai H."/>
            <person name="Naito K."/>
            <person name="Ogiso-Tanaka E."/>
            <person name="Takahashi Y."/>
            <person name="Iseki K."/>
            <person name="Muto C."/>
            <person name="Satou K."/>
            <person name="Teruya K."/>
            <person name="Shiroma A."/>
            <person name="Shimoji M."/>
            <person name="Hirano T."/>
            <person name="Itoh T."/>
            <person name="Kaga A."/>
            <person name="Tomooka N."/>
        </authorList>
    </citation>
    <scope>NUCLEOTIDE SEQUENCE [LARGE SCALE GENOMIC DNA]</scope>
    <source>
        <strain evidence="2">cv. Shumari</strain>
    </source>
</reference>
<dbReference type="CDD" id="cd09272">
    <property type="entry name" value="RNase_HI_RT_Ty1"/>
    <property type="match status" value="1"/>
</dbReference>